<dbReference type="InterPro" id="IPR051682">
    <property type="entry name" value="Mito_Persulfide_Diox"/>
</dbReference>
<evidence type="ECO:0000256" key="3">
    <source>
        <dbReference type="ARBA" id="ARBA00048505"/>
    </source>
</evidence>
<comment type="catalytic activity">
    <reaction evidence="1">
        <text>3',5'-cyclic CMP + H2O = CMP + H(+)</text>
        <dbReference type="Rhea" id="RHEA:72675"/>
        <dbReference type="ChEBI" id="CHEBI:15377"/>
        <dbReference type="ChEBI" id="CHEBI:15378"/>
        <dbReference type="ChEBI" id="CHEBI:58003"/>
        <dbReference type="ChEBI" id="CHEBI:60377"/>
    </reaction>
    <physiologicalReaction direction="left-to-right" evidence="1">
        <dbReference type="Rhea" id="RHEA:72676"/>
    </physiologicalReaction>
</comment>
<evidence type="ECO:0000259" key="4">
    <source>
        <dbReference type="SMART" id="SM00849"/>
    </source>
</evidence>
<evidence type="ECO:0000256" key="2">
    <source>
        <dbReference type="ARBA" id="ARBA00034301"/>
    </source>
</evidence>
<dbReference type="PANTHER" id="PTHR43084:SF1">
    <property type="entry name" value="PERSULFIDE DIOXYGENASE ETHE1, MITOCHONDRIAL"/>
    <property type="match status" value="1"/>
</dbReference>
<feature type="domain" description="Metallo-beta-lactamase" evidence="4">
    <location>
        <begin position="17"/>
        <end position="180"/>
    </location>
</feature>
<keyword evidence="5" id="KW-0378">Hydrolase</keyword>
<dbReference type="SMART" id="SM00849">
    <property type="entry name" value="Lactamase_B"/>
    <property type="match status" value="1"/>
</dbReference>
<reference evidence="5 6" key="1">
    <citation type="submission" date="2016-11" db="EMBL/GenBank/DDBJ databases">
        <title>Paenibacillus species isolates.</title>
        <authorList>
            <person name="Beno S.M."/>
        </authorList>
    </citation>
    <scope>NUCLEOTIDE SEQUENCE [LARGE SCALE GENOMIC DNA]</scope>
    <source>
        <strain evidence="5 6">FSL F4-0100</strain>
    </source>
</reference>
<comment type="function">
    <text evidence="2">Counteracts the endogenous Pycsar antiviral defense system. Phosphodiesterase that enables metal-dependent hydrolysis of host cyclic nucleotide Pycsar defense signals such as cCMP and cUMP.</text>
</comment>
<dbReference type="GO" id="GO:0006749">
    <property type="term" value="P:glutathione metabolic process"/>
    <property type="evidence" value="ECO:0007669"/>
    <property type="project" value="TreeGrafter"/>
</dbReference>
<dbReference type="GO" id="GO:0050313">
    <property type="term" value="F:sulfur dioxygenase activity"/>
    <property type="evidence" value="ECO:0007669"/>
    <property type="project" value="TreeGrafter"/>
</dbReference>
<sequence length="224" mass="25435">MVHYEVFVLRTVSHPFINYSYIVFDKSSRSAIIIDPSWELDTIIGRLNYLNADVKGIMLTHSHYDHVNLASVLTEIYECDVFMSSVEIEDYGFNCRNLTSLSDNEVVMFGETNVTCLWTPGHTSGSMCFLLEDCIFTGDTLFIEGCGGCNFKGGSAEAMFDSIQKIKSFAAPELRVFPGHSYGTPPGQTISMLYDQNIYFQLDSLKHFVNFRMRPNQEGIFNFR</sequence>
<dbReference type="Proteomes" id="UP000187074">
    <property type="component" value="Unassembled WGS sequence"/>
</dbReference>
<proteinExistence type="predicted"/>
<comment type="catalytic activity">
    <reaction evidence="3">
        <text>3',5'-cyclic UMP + H2O = UMP + H(+)</text>
        <dbReference type="Rhea" id="RHEA:70575"/>
        <dbReference type="ChEBI" id="CHEBI:15377"/>
        <dbReference type="ChEBI" id="CHEBI:15378"/>
        <dbReference type="ChEBI" id="CHEBI:57865"/>
        <dbReference type="ChEBI" id="CHEBI:184387"/>
    </reaction>
    <physiologicalReaction direction="left-to-right" evidence="3">
        <dbReference type="Rhea" id="RHEA:70576"/>
    </physiologicalReaction>
</comment>
<dbReference type="AlphaFoldDB" id="A0A1R1B6B9"/>
<evidence type="ECO:0000313" key="5">
    <source>
        <dbReference type="EMBL" id="OME95113.1"/>
    </source>
</evidence>
<dbReference type="Gene3D" id="3.60.15.10">
    <property type="entry name" value="Ribonuclease Z/Hydroxyacylglutathione hydrolase-like"/>
    <property type="match status" value="1"/>
</dbReference>
<dbReference type="SUPFAM" id="SSF56281">
    <property type="entry name" value="Metallo-hydrolase/oxidoreductase"/>
    <property type="match status" value="1"/>
</dbReference>
<dbReference type="InterPro" id="IPR001279">
    <property type="entry name" value="Metallo-B-lactamas"/>
</dbReference>
<dbReference type="Pfam" id="PF00753">
    <property type="entry name" value="Lactamase_B"/>
    <property type="match status" value="1"/>
</dbReference>
<dbReference type="PANTHER" id="PTHR43084">
    <property type="entry name" value="PERSULFIDE DIOXYGENASE ETHE1"/>
    <property type="match status" value="1"/>
</dbReference>
<dbReference type="GO" id="GO:0016787">
    <property type="term" value="F:hydrolase activity"/>
    <property type="evidence" value="ECO:0007669"/>
    <property type="project" value="UniProtKB-KW"/>
</dbReference>
<name>A0A1R1B6B9_PAELA</name>
<evidence type="ECO:0000256" key="1">
    <source>
        <dbReference type="ARBA" id="ARBA00034221"/>
    </source>
</evidence>
<protein>
    <submittedName>
        <fullName evidence="5">MBL fold metallo-hydrolase</fullName>
    </submittedName>
</protein>
<dbReference type="STRING" id="1401.BK123_08500"/>
<comment type="caution">
    <text evidence="5">The sequence shown here is derived from an EMBL/GenBank/DDBJ whole genome shotgun (WGS) entry which is preliminary data.</text>
</comment>
<gene>
    <name evidence="5" type="ORF">BK123_08500</name>
</gene>
<evidence type="ECO:0000313" key="6">
    <source>
        <dbReference type="Proteomes" id="UP000187074"/>
    </source>
</evidence>
<accession>A0A1R1B6B9</accession>
<dbReference type="InterPro" id="IPR036866">
    <property type="entry name" value="RibonucZ/Hydroxyglut_hydro"/>
</dbReference>
<dbReference type="CDD" id="cd16275">
    <property type="entry name" value="BaeB-like_MBL-fold"/>
    <property type="match status" value="1"/>
</dbReference>
<dbReference type="EMBL" id="MRTF01000002">
    <property type="protein sequence ID" value="OME95113.1"/>
    <property type="molecule type" value="Genomic_DNA"/>
</dbReference>
<dbReference type="OrthoDB" id="9802248at2"/>
<organism evidence="5 6">
    <name type="scientific">Paenibacillus lautus</name>
    <name type="common">Bacillus lautus</name>
    <dbReference type="NCBI Taxonomy" id="1401"/>
    <lineage>
        <taxon>Bacteria</taxon>
        <taxon>Bacillati</taxon>
        <taxon>Bacillota</taxon>
        <taxon>Bacilli</taxon>
        <taxon>Bacillales</taxon>
        <taxon>Paenibacillaceae</taxon>
        <taxon>Paenibacillus</taxon>
    </lineage>
</organism>
<dbReference type="GO" id="GO:0070813">
    <property type="term" value="P:hydrogen sulfide metabolic process"/>
    <property type="evidence" value="ECO:0007669"/>
    <property type="project" value="TreeGrafter"/>
</dbReference>